<proteinExistence type="predicted"/>
<accession>A0A4Z2HG58</accession>
<evidence type="ECO:0000313" key="1">
    <source>
        <dbReference type="EMBL" id="TNN64591.1"/>
    </source>
</evidence>
<keyword evidence="2" id="KW-1185">Reference proteome</keyword>
<reference evidence="1 2" key="1">
    <citation type="submission" date="2019-03" db="EMBL/GenBank/DDBJ databases">
        <title>First draft genome of Liparis tanakae, snailfish: a comprehensive survey of snailfish specific genes.</title>
        <authorList>
            <person name="Kim W."/>
            <person name="Song I."/>
            <person name="Jeong J.-H."/>
            <person name="Kim D."/>
            <person name="Kim S."/>
            <person name="Ryu S."/>
            <person name="Song J.Y."/>
            <person name="Lee S.K."/>
        </authorList>
    </citation>
    <scope>NUCLEOTIDE SEQUENCE [LARGE SCALE GENOMIC DNA]</scope>
    <source>
        <tissue evidence="1">Muscle</tissue>
    </source>
</reference>
<protein>
    <submittedName>
        <fullName evidence="1">Uncharacterized protein</fullName>
    </submittedName>
</protein>
<evidence type="ECO:0000313" key="2">
    <source>
        <dbReference type="Proteomes" id="UP000314294"/>
    </source>
</evidence>
<sequence length="131" mass="13985">MNVGMEGREGGRGYSAPAWIIRTRRVECLRLQGPPGVLPRDKSRRRVPPQLVAGNEPPASLHVAGGYANSWAVLGDVGFLSVTQTHALTKDGKVLPAAPPVGSTEMTPGEVTCGRPCEPGEFTIWAKISFH</sequence>
<gene>
    <name evidence="1" type="ORF">EYF80_025218</name>
</gene>
<dbReference type="AlphaFoldDB" id="A0A4Z2HG58"/>
<name>A0A4Z2HG58_9TELE</name>
<comment type="caution">
    <text evidence="1">The sequence shown here is derived from an EMBL/GenBank/DDBJ whole genome shotgun (WGS) entry which is preliminary data.</text>
</comment>
<dbReference type="EMBL" id="SRLO01000250">
    <property type="protein sequence ID" value="TNN64591.1"/>
    <property type="molecule type" value="Genomic_DNA"/>
</dbReference>
<dbReference type="Proteomes" id="UP000314294">
    <property type="component" value="Unassembled WGS sequence"/>
</dbReference>
<organism evidence="1 2">
    <name type="scientific">Liparis tanakae</name>
    <name type="common">Tanaka's snailfish</name>
    <dbReference type="NCBI Taxonomy" id="230148"/>
    <lineage>
        <taxon>Eukaryota</taxon>
        <taxon>Metazoa</taxon>
        <taxon>Chordata</taxon>
        <taxon>Craniata</taxon>
        <taxon>Vertebrata</taxon>
        <taxon>Euteleostomi</taxon>
        <taxon>Actinopterygii</taxon>
        <taxon>Neopterygii</taxon>
        <taxon>Teleostei</taxon>
        <taxon>Neoteleostei</taxon>
        <taxon>Acanthomorphata</taxon>
        <taxon>Eupercaria</taxon>
        <taxon>Perciformes</taxon>
        <taxon>Cottioidei</taxon>
        <taxon>Cottales</taxon>
        <taxon>Liparidae</taxon>
        <taxon>Liparis</taxon>
    </lineage>
</organism>